<name>X1QGH1_9ZZZZ</name>
<gene>
    <name evidence="1" type="ORF">S06H3_48478</name>
</gene>
<sequence>MKTQMEFKQNILFSGAGFTKNFGGLLAKEMWSKIYNNPEVQAHSRLKELLLNDFDYESIYQASSGTPLRI</sequence>
<accession>X1QGH1</accession>
<dbReference type="AlphaFoldDB" id="X1QGH1"/>
<reference evidence="1" key="1">
    <citation type="journal article" date="2014" name="Front. Microbiol.">
        <title>High frequency of phylogenetically diverse reductive dehalogenase-homologous genes in deep subseafloor sedimentary metagenomes.</title>
        <authorList>
            <person name="Kawai M."/>
            <person name="Futagami T."/>
            <person name="Toyoda A."/>
            <person name="Takaki Y."/>
            <person name="Nishi S."/>
            <person name="Hori S."/>
            <person name="Arai W."/>
            <person name="Tsubouchi T."/>
            <person name="Morono Y."/>
            <person name="Uchiyama I."/>
            <person name="Ito T."/>
            <person name="Fujiyama A."/>
            <person name="Inagaki F."/>
            <person name="Takami H."/>
        </authorList>
    </citation>
    <scope>NUCLEOTIDE SEQUENCE</scope>
    <source>
        <strain evidence="1">Expedition CK06-06</strain>
    </source>
</reference>
<comment type="caution">
    <text evidence="1">The sequence shown here is derived from an EMBL/GenBank/DDBJ whole genome shotgun (WGS) entry which is preliminary data.</text>
</comment>
<protein>
    <submittedName>
        <fullName evidence="1">Uncharacterized protein</fullName>
    </submittedName>
</protein>
<proteinExistence type="predicted"/>
<dbReference type="EMBL" id="BARV01030526">
    <property type="protein sequence ID" value="GAI42374.1"/>
    <property type="molecule type" value="Genomic_DNA"/>
</dbReference>
<organism evidence="1">
    <name type="scientific">marine sediment metagenome</name>
    <dbReference type="NCBI Taxonomy" id="412755"/>
    <lineage>
        <taxon>unclassified sequences</taxon>
        <taxon>metagenomes</taxon>
        <taxon>ecological metagenomes</taxon>
    </lineage>
</organism>
<evidence type="ECO:0000313" key="1">
    <source>
        <dbReference type="EMBL" id="GAI42374.1"/>
    </source>
</evidence>